<dbReference type="PANTHER" id="PTHR30349">
    <property type="entry name" value="PHAGE INTEGRASE-RELATED"/>
    <property type="match status" value="1"/>
</dbReference>
<dbReference type="Gene3D" id="1.10.443.10">
    <property type="entry name" value="Intergrase catalytic core"/>
    <property type="match status" value="1"/>
</dbReference>
<sequence length="390" mass="43732">MSAVKNGIGSYTTKAGVRRYKVVMKVNGKTTTYGKFATKSEAERFRDLRRAEVVTGDWIDPKKGRTLFGEYASSWVESEDLERTTKAMYRRMLDGRLACWHDVPLGQINSADVRAWVGEMRNTPSKKTGKPLARATVVKTYTLLHKVMSVAVDDGLIRSNPCHVNFKKENPKRFYCPSPDDVLALADEVPHRYRALILIAGFGGLRWGECIGLTRRWVDLDASTVSVRQTVAETADGEMYLQERGKTDAAVRDVYVPAVVRQALALHLATYADPGPDGLLFPATQRSRTKTPYVRRENFRRQVWLKAQKSLDLPPIRFHDLRHAAATLLAQSGATTRELMEQIGHVNPDAAIRYQHATEDRRKAIPAKLDALIPTDSVQSTGTDNVIPLR</sequence>
<evidence type="ECO:0000259" key="5">
    <source>
        <dbReference type="PROSITE" id="PS51898"/>
    </source>
</evidence>
<dbReference type="InterPro" id="IPR011010">
    <property type="entry name" value="DNA_brk_join_enz"/>
</dbReference>
<protein>
    <submittedName>
        <fullName evidence="7">Putative integrase</fullName>
    </submittedName>
</protein>
<dbReference type="EMBL" id="AP012057">
    <property type="protein sequence ID" value="BAN03358.1"/>
    <property type="molecule type" value="Genomic_DNA"/>
</dbReference>
<dbReference type="RefSeq" id="WP_015442605.1">
    <property type="nucleotide sequence ID" value="NC_020520.1"/>
</dbReference>
<dbReference type="KEGG" id="aym:YM304_30440"/>
<dbReference type="GO" id="GO:0015074">
    <property type="term" value="P:DNA integration"/>
    <property type="evidence" value="ECO:0007669"/>
    <property type="project" value="InterPro"/>
</dbReference>
<dbReference type="InterPro" id="IPR010998">
    <property type="entry name" value="Integrase_recombinase_N"/>
</dbReference>
<keyword evidence="8" id="KW-1185">Reference proteome</keyword>
<dbReference type="Pfam" id="PF00589">
    <property type="entry name" value="Phage_integrase"/>
    <property type="match status" value="1"/>
</dbReference>
<evidence type="ECO:0000256" key="3">
    <source>
        <dbReference type="ARBA" id="ARBA00023172"/>
    </source>
</evidence>
<dbReference type="Gene3D" id="1.10.150.130">
    <property type="match status" value="1"/>
</dbReference>
<accession>A0A6C7EFG4</accession>
<dbReference type="PANTHER" id="PTHR30349:SF64">
    <property type="entry name" value="PROPHAGE INTEGRASE INTD-RELATED"/>
    <property type="match status" value="1"/>
</dbReference>
<dbReference type="InterPro" id="IPR013762">
    <property type="entry name" value="Integrase-like_cat_sf"/>
</dbReference>
<dbReference type="Proteomes" id="UP000011863">
    <property type="component" value="Chromosome"/>
</dbReference>
<name>A0A6C7EFG4_ILUCY</name>
<evidence type="ECO:0000256" key="1">
    <source>
        <dbReference type="ARBA" id="ARBA00008857"/>
    </source>
</evidence>
<evidence type="ECO:0000256" key="2">
    <source>
        <dbReference type="ARBA" id="ARBA00023125"/>
    </source>
</evidence>
<dbReference type="AlphaFoldDB" id="A0A6C7EFG4"/>
<comment type="similarity">
    <text evidence="1">Belongs to the 'phage' integrase family.</text>
</comment>
<reference evidence="7 8" key="1">
    <citation type="journal article" date="2013" name="Int. J. Syst. Evol. Microbiol.">
        <title>Ilumatobacter nonamiense sp. nov. and Ilumatobacter coccineum sp. nov., isolated from seashore sand.</title>
        <authorList>
            <person name="Matsumoto A."/>
            <person name="Kasai H."/>
            <person name="Matsuo Y."/>
            <person name="Shizuri Y."/>
            <person name="Ichikawa N."/>
            <person name="Fujita N."/>
            <person name="Omura S."/>
            <person name="Takahashi Y."/>
        </authorList>
    </citation>
    <scope>NUCLEOTIDE SEQUENCE [LARGE SCALE GENOMIC DNA]</scope>
    <source>
        <strain evidence="8">NBRC 103263 / KCTC 29153 / YM16-304</strain>
    </source>
</reference>
<feature type="domain" description="Core-binding (CB)" evidence="6">
    <location>
        <begin position="66"/>
        <end position="152"/>
    </location>
</feature>
<dbReference type="PROSITE" id="PS51898">
    <property type="entry name" value="TYR_RECOMBINASE"/>
    <property type="match status" value="1"/>
</dbReference>
<feature type="domain" description="Tyr recombinase" evidence="5">
    <location>
        <begin position="172"/>
        <end position="367"/>
    </location>
</feature>
<dbReference type="InterPro" id="IPR050090">
    <property type="entry name" value="Tyrosine_recombinase_XerCD"/>
</dbReference>
<keyword evidence="3" id="KW-0233">DNA recombination</keyword>
<dbReference type="InterPro" id="IPR002104">
    <property type="entry name" value="Integrase_catalytic"/>
</dbReference>
<proteinExistence type="inferred from homology"/>
<dbReference type="InterPro" id="IPR044068">
    <property type="entry name" value="CB"/>
</dbReference>
<dbReference type="SUPFAM" id="SSF56349">
    <property type="entry name" value="DNA breaking-rejoining enzymes"/>
    <property type="match status" value="1"/>
</dbReference>
<evidence type="ECO:0000259" key="6">
    <source>
        <dbReference type="PROSITE" id="PS51900"/>
    </source>
</evidence>
<dbReference type="GO" id="GO:0003677">
    <property type="term" value="F:DNA binding"/>
    <property type="evidence" value="ECO:0007669"/>
    <property type="project" value="UniProtKB-UniRule"/>
</dbReference>
<organism evidence="7 8">
    <name type="scientific">Ilumatobacter coccineus (strain NBRC 103263 / KCTC 29153 / YM16-304)</name>
    <dbReference type="NCBI Taxonomy" id="1313172"/>
    <lineage>
        <taxon>Bacteria</taxon>
        <taxon>Bacillati</taxon>
        <taxon>Actinomycetota</taxon>
        <taxon>Acidimicrobiia</taxon>
        <taxon>Acidimicrobiales</taxon>
        <taxon>Ilumatobacteraceae</taxon>
        <taxon>Ilumatobacter</taxon>
    </lineage>
</organism>
<keyword evidence="2 4" id="KW-0238">DNA-binding</keyword>
<evidence type="ECO:0000313" key="7">
    <source>
        <dbReference type="EMBL" id="BAN03358.1"/>
    </source>
</evidence>
<evidence type="ECO:0000313" key="8">
    <source>
        <dbReference type="Proteomes" id="UP000011863"/>
    </source>
</evidence>
<dbReference type="CDD" id="cd01189">
    <property type="entry name" value="INT_ICEBs1_C_like"/>
    <property type="match status" value="1"/>
</dbReference>
<dbReference type="GO" id="GO:0006310">
    <property type="term" value="P:DNA recombination"/>
    <property type="evidence" value="ECO:0007669"/>
    <property type="project" value="UniProtKB-KW"/>
</dbReference>
<dbReference type="PROSITE" id="PS51900">
    <property type="entry name" value="CB"/>
    <property type="match status" value="1"/>
</dbReference>
<dbReference type="OrthoDB" id="1822491at2"/>
<gene>
    <name evidence="7" type="ORF">YM304_30440</name>
</gene>
<evidence type="ECO:0000256" key="4">
    <source>
        <dbReference type="PROSITE-ProRule" id="PRU01248"/>
    </source>
</evidence>